<dbReference type="PANTHER" id="PTHR34187:SF2">
    <property type="entry name" value="DUF202 DOMAIN-CONTAINING PROTEIN"/>
    <property type="match status" value="1"/>
</dbReference>
<protein>
    <recommendedName>
        <fullName evidence="8">DUF202 domain-containing protein</fullName>
    </recommendedName>
</protein>
<sequence length="165" mass="17918">MSFLRRFRTPSYHNTGSTARDHLASERTYLSWLRTGLGFIALGIAIERFSQLDLDALLAALSPADRNSASNTSHSSQSKDTNDMRIQSRQGKDNEHVLVAALLGTGGGSILYGTARYFSNMRMLERGLFKPAYFGAAGLSITVAGLAGGVYVQTLRGKKQERDGA</sequence>
<comment type="caution">
    <text evidence="9">The sequence shown here is derived from an EMBL/GenBank/DDBJ whole genome shotgun (WGS) entry which is preliminary data.</text>
</comment>
<feature type="transmembrane region" description="Helical" evidence="7">
    <location>
        <begin position="131"/>
        <end position="152"/>
    </location>
</feature>
<keyword evidence="3 7" id="KW-0812">Transmembrane</keyword>
<evidence type="ECO:0000256" key="3">
    <source>
        <dbReference type="ARBA" id="ARBA00022692"/>
    </source>
</evidence>
<keyword evidence="5 7" id="KW-0472">Membrane</keyword>
<evidence type="ECO:0000259" key="8">
    <source>
        <dbReference type="Pfam" id="PF02656"/>
    </source>
</evidence>
<dbReference type="EMBL" id="JAGMWT010000003">
    <property type="protein sequence ID" value="KAH7132414.1"/>
    <property type="molecule type" value="Genomic_DNA"/>
</dbReference>
<evidence type="ECO:0000313" key="9">
    <source>
        <dbReference type="EMBL" id="KAH7132414.1"/>
    </source>
</evidence>
<accession>A0A9P9E4S6</accession>
<feature type="domain" description="DUF202" evidence="8">
    <location>
        <begin position="20"/>
        <end position="123"/>
    </location>
</feature>
<feature type="transmembrane region" description="Helical" evidence="7">
    <location>
        <begin position="97"/>
        <end position="119"/>
    </location>
</feature>
<evidence type="ECO:0000256" key="6">
    <source>
        <dbReference type="SAM" id="MobiDB-lite"/>
    </source>
</evidence>
<evidence type="ECO:0000313" key="10">
    <source>
        <dbReference type="Proteomes" id="UP000700596"/>
    </source>
</evidence>
<dbReference type="Pfam" id="PF02656">
    <property type="entry name" value="DUF202"/>
    <property type="match status" value="1"/>
</dbReference>
<dbReference type="PANTHER" id="PTHR34187">
    <property type="entry name" value="FGR18P"/>
    <property type="match status" value="1"/>
</dbReference>
<dbReference type="GO" id="GO:0005886">
    <property type="term" value="C:plasma membrane"/>
    <property type="evidence" value="ECO:0007669"/>
    <property type="project" value="UniProtKB-SubCell"/>
</dbReference>
<evidence type="ECO:0000256" key="2">
    <source>
        <dbReference type="ARBA" id="ARBA00022475"/>
    </source>
</evidence>
<reference evidence="9" key="1">
    <citation type="journal article" date="2021" name="Nat. Commun.">
        <title>Genetic determinants of endophytism in the Arabidopsis root mycobiome.</title>
        <authorList>
            <person name="Mesny F."/>
            <person name="Miyauchi S."/>
            <person name="Thiergart T."/>
            <person name="Pickel B."/>
            <person name="Atanasova L."/>
            <person name="Karlsson M."/>
            <person name="Huettel B."/>
            <person name="Barry K.W."/>
            <person name="Haridas S."/>
            <person name="Chen C."/>
            <person name="Bauer D."/>
            <person name="Andreopoulos W."/>
            <person name="Pangilinan J."/>
            <person name="LaButti K."/>
            <person name="Riley R."/>
            <person name="Lipzen A."/>
            <person name="Clum A."/>
            <person name="Drula E."/>
            <person name="Henrissat B."/>
            <person name="Kohler A."/>
            <person name="Grigoriev I.V."/>
            <person name="Martin F.M."/>
            <person name="Hacquard S."/>
        </authorList>
    </citation>
    <scope>NUCLEOTIDE SEQUENCE</scope>
    <source>
        <strain evidence="9">MPI-CAGE-CH-0243</strain>
    </source>
</reference>
<gene>
    <name evidence="9" type="ORF">B0J11DRAFT_226703</name>
</gene>
<dbReference type="InterPro" id="IPR003807">
    <property type="entry name" value="DUF202"/>
</dbReference>
<feature type="compositionally biased region" description="Low complexity" evidence="6">
    <location>
        <begin position="68"/>
        <end position="78"/>
    </location>
</feature>
<name>A0A9P9E4S6_9PLEO</name>
<dbReference type="AlphaFoldDB" id="A0A9P9E4S6"/>
<dbReference type="Proteomes" id="UP000700596">
    <property type="component" value="Unassembled WGS sequence"/>
</dbReference>
<evidence type="ECO:0000256" key="7">
    <source>
        <dbReference type="SAM" id="Phobius"/>
    </source>
</evidence>
<feature type="region of interest" description="Disordered" evidence="6">
    <location>
        <begin position="66"/>
        <end position="90"/>
    </location>
</feature>
<dbReference type="OrthoDB" id="199599at2759"/>
<proteinExistence type="predicted"/>
<keyword evidence="4 7" id="KW-1133">Transmembrane helix</keyword>
<organism evidence="9 10">
    <name type="scientific">Dendryphion nanum</name>
    <dbReference type="NCBI Taxonomy" id="256645"/>
    <lineage>
        <taxon>Eukaryota</taxon>
        <taxon>Fungi</taxon>
        <taxon>Dikarya</taxon>
        <taxon>Ascomycota</taxon>
        <taxon>Pezizomycotina</taxon>
        <taxon>Dothideomycetes</taxon>
        <taxon>Pleosporomycetidae</taxon>
        <taxon>Pleosporales</taxon>
        <taxon>Torulaceae</taxon>
        <taxon>Dendryphion</taxon>
    </lineage>
</organism>
<comment type="subcellular location">
    <subcellularLocation>
        <location evidence="1">Cell membrane</location>
        <topology evidence="1">Multi-pass membrane protein</topology>
    </subcellularLocation>
</comment>
<keyword evidence="10" id="KW-1185">Reference proteome</keyword>
<keyword evidence="2" id="KW-1003">Cell membrane</keyword>
<evidence type="ECO:0000256" key="4">
    <source>
        <dbReference type="ARBA" id="ARBA00022989"/>
    </source>
</evidence>
<evidence type="ECO:0000256" key="5">
    <source>
        <dbReference type="ARBA" id="ARBA00023136"/>
    </source>
</evidence>
<evidence type="ECO:0000256" key="1">
    <source>
        <dbReference type="ARBA" id="ARBA00004651"/>
    </source>
</evidence>
<dbReference type="InterPro" id="IPR052053">
    <property type="entry name" value="IM_YidH-like"/>
</dbReference>